<keyword evidence="3" id="KW-1185">Reference proteome</keyword>
<protein>
    <submittedName>
        <fullName evidence="2">Uncharacterized protein</fullName>
    </submittedName>
</protein>
<dbReference type="RefSeq" id="WP_201433017.1">
    <property type="nucleotide sequence ID" value="NZ_JAEQBW010000016.1"/>
</dbReference>
<gene>
    <name evidence="2" type="ORF">JKA74_19975</name>
</gene>
<feature type="transmembrane region" description="Helical" evidence="1">
    <location>
        <begin position="60"/>
        <end position="79"/>
    </location>
</feature>
<dbReference type="EMBL" id="JAEQBW010000016">
    <property type="protein sequence ID" value="MBK6267331.1"/>
    <property type="molecule type" value="Genomic_DNA"/>
</dbReference>
<proteinExistence type="predicted"/>
<accession>A0A934X308</accession>
<evidence type="ECO:0000313" key="2">
    <source>
        <dbReference type="EMBL" id="MBK6267331.1"/>
    </source>
</evidence>
<keyword evidence="1" id="KW-1133">Transmembrane helix</keyword>
<dbReference type="Proteomes" id="UP000611723">
    <property type="component" value="Unassembled WGS sequence"/>
</dbReference>
<keyword evidence="1" id="KW-0812">Transmembrane</keyword>
<reference evidence="2" key="1">
    <citation type="submission" date="2021-01" db="EMBL/GenBank/DDBJ databases">
        <title>Marivirga aurantiaca sp. nov., isolated from intertidal surface sediments.</title>
        <authorList>
            <person name="Zhang M."/>
        </authorList>
    </citation>
    <scope>NUCLEOTIDE SEQUENCE</scope>
    <source>
        <strain evidence="2">S37H4</strain>
    </source>
</reference>
<dbReference type="AlphaFoldDB" id="A0A934X308"/>
<comment type="caution">
    <text evidence="2">The sequence shown here is derived from an EMBL/GenBank/DDBJ whole genome shotgun (WGS) entry which is preliminary data.</text>
</comment>
<name>A0A934X308_9BACT</name>
<evidence type="ECO:0000256" key="1">
    <source>
        <dbReference type="SAM" id="Phobius"/>
    </source>
</evidence>
<organism evidence="2 3">
    <name type="scientific">Marivirga aurantiaca</name>
    <dbReference type="NCBI Taxonomy" id="2802615"/>
    <lineage>
        <taxon>Bacteria</taxon>
        <taxon>Pseudomonadati</taxon>
        <taxon>Bacteroidota</taxon>
        <taxon>Cytophagia</taxon>
        <taxon>Cytophagales</taxon>
        <taxon>Marivirgaceae</taxon>
        <taxon>Marivirga</taxon>
    </lineage>
</organism>
<sequence>MLRQLEWQWNRHCDSNCGFYLFRICRGPGIQRYNVFINPFSEPREMSEFIRQTIIFKNRLYLMVASALCLLDGMFNLQFREKFV</sequence>
<evidence type="ECO:0000313" key="3">
    <source>
        <dbReference type="Proteomes" id="UP000611723"/>
    </source>
</evidence>
<keyword evidence="1" id="KW-0472">Membrane</keyword>